<dbReference type="Proteomes" id="UP000886876">
    <property type="component" value="Unassembled WGS sequence"/>
</dbReference>
<reference evidence="2" key="2">
    <citation type="journal article" date="2021" name="PeerJ">
        <title>Extensive microbial diversity within the chicken gut microbiome revealed by metagenomics and culture.</title>
        <authorList>
            <person name="Gilroy R."/>
            <person name="Ravi A."/>
            <person name="Getino M."/>
            <person name="Pursley I."/>
            <person name="Horton D.L."/>
            <person name="Alikhan N.F."/>
            <person name="Baker D."/>
            <person name="Gharbi K."/>
            <person name="Hall N."/>
            <person name="Watson M."/>
            <person name="Adriaenssens E.M."/>
            <person name="Foster-Nyarko E."/>
            <person name="Jarju S."/>
            <person name="Secka A."/>
            <person name="Antonio M."/>
            <person name="Oren A."/>
            <person name="Chaudhuri R.R."/>
            <person name="La Ragione R."/>
            <person name="Hildebrand F."/>
            <person name="Pallen M.J."/>
        </authorList>
    </citation>
    <scope>NUCLEOTIDE SEQUENCE</scope>
    <source>
        <strain evidence="2">ChiHecec3B27-6122</strain>
    </source>
</reference>
<evidence type="ECO:0008006" key="4">
    <source>
        <dbReference type="Google" id="ProtNLM"/>
    </source>
</evidence>
<evidence type="ECO:0000313" key="2">
    <source>
        <dbReference type="EMBL" id="HIS97172.1"/>
    </source>
</evidence>
<protein>
    <recommendedName>
        <fullName evidence="4">Lipoprotein</fullName>
    </recommendedName>
</protein>
<organism evidence="2 3">
    <name type="scientific">Candidatus Scatomorpha pullistercoris</name>
    <dbReference type="NCBI Taxonomy" id="2840929"/>
    <lineage>
        <taxon>Bacteria</taxon>
        <taxon>Bacillati</taxon>
        <taxon>Bacillota</taxon>
        <taxon>Clostridia</taxon>
        <taxon>Eubacteriales</taxon>
        <taxon>Candidatus Scatomorpha</taxon>
    </lineage>
</organism>
<dbReference type="EMBL" id="DVJS01000102">
    <property type="protein sequence ID" value="HIS97172.1"/>
    <property type="molecule type" value="Genomic_DNA"/>
</dbReference>
<gene>
    <name evidence="2" type="ORF">IAD42_04275</name>
</gene>
<dbReference type="AlphaFoldDB" id="A0A9D1G442"/>
<keyword evidence="1" id="KW-0732">Signal</keyword>
<feature type="chain" id="PRO_5039479062" description="Lipoprotein" evidence="1">
    <location>
        <begin position="18"/>
        <end position="181"/>
    </location>
</feature>
<feature type="signal peptide" evidence="1">
    <location>
        <begin position="1"/>
        <end position="17"/>
    </location>
</feature>
<name>A0A9D1G442_9FIRM</name>
<proteinExistence type="predicted"/>
<evidence type="ECO:0000256" key="1">
    <source>
        <dbReference type="SAM" id="SignalP"/>
    </source>
</evidence>
<comment type="caution">
    <text evidence="2">The sequence shown here is derived from an EMBL/GenBank/DDBJ whole genome shotgun (WGS) entry which is preliminary data.</text>
</comment>
<sequence>MAALMTALLLLPLAACGKDAAREAFEALRVSMQDGRAELTATVTAFGAGGEQTEYGISCESDVEASEVETTAPELIAGVRARIEAGSASIEYEGLMLDAGEASEGLSPVTALPKLCEAIRTAHVELAWTEGSESVVSLVPEDETAITLRLDGNGCPVSAEFTSSGSGETLMLCRIEGFALG</sequence>
<evidence type="ECO:0000313" key="3">
    <source>
        <dbReference type="Proteomes" id="UP000886876"/>
    </source>
</evidence>
<reference evidence="2" key="1">
    <citation type="submission" date="2020-10" db="EMBL/GenBank/DDBJ databases">
        <authorList>
            <person name="Gilroy R."/>
        </authorList>
    </citation>
    <scope>NUCLEOTIDE SEQUENCE</scope>
    <source>
        <strain evidence="2">ChiHecec3B27-6122</strain>
    </source>
</reference>
<accession>A0A9D1G442</accession>